<dbReference type="AlphaFoldDB" id="A0A3N4LYC4"/>
<dbReference type="InParanoid" id="A0A3N4LYC4"/>
<reference evidence="7 8" key="1">
    <citation type="journal article" date="2018" name="Nat. Ecol. Evol.">
        <title>Pezizomycetes genomes reveal the molecular basis of ectomycorrhizal truffle lifestyle.</title>
        <authorList>
            <person name="Murat C."/>
            <person name="Payen T."/>
            <person name="Noel B."/>
            <person name="Kuo A."/>
            <person name="Morin E."/>
            <person name="Chen J."/>
            <person name="Kohler A."/>
            <person name="Krizsan K."/>
            <person name="Balestrini R."/>
            <person name="Da Silva C."/>
            <person name="Montanini B."/>
            <person name="Hainaut M."/>
            <person name="Levati E."/>
            <person name="Barry K.W."/>
            <person name="Belfiori B."/>
            <person name="Cichocki N."/>
            <person name="Clum A."/>
            <person name="Dockter R.B."/>
            <person name="Fauchery L."/>
            <person name="Guy J."/>
            <person name="Iotti M."/>
            <person name="Le Tacon F."/>
            <person name="Lindquist E.A."/>
            <person name="Lipzen A."/>
            <person name="Malagnac F."/>
            <person name="Mello A."/>
            <person name="Molinier V."/>
            <person name="Miyauchi S."/>
            <person name="Poulain J."/>
            <person name="Riccioni C."/>
            <person name="Rubini A."/>
            <person name="Sitrit Y."/>
            <person name="Splivallo R."/>
            <person name="Traeger S."/>
            <person name="Wang M."/>
            <person name="Zifcakova L."/>
            <person name="Wipf D."/>
            <person name="Zambonelli A."/>
            <person name="Paolocci F."/>
            <person name="Nowrousian M."/>
            <person name="Ottonello S."/>
            <person name="Baldrian P."/>
            <person name="Spatafora J.W."/>
            <person name="Henrissat B."/>
            <person name="Nagy L.G."/>
            <person name="Aury J.M."/>
            <person name="Wincker P."/>
            <person name="Grigoriev I.V."/>
            <person name="Bonfante P."/>
            <person name="Martin F.M."/>
        </authorList>
    </citation>
    <scope>NUCLEOTIDE SEQUENCE [LARGE SCALE GENOMIC DNA]</scope>
    <source>
        <strain evidence="7 8">ATCC MYA-4762</strain>
    </source>
</reference>
<evidence type="ECO:0000256" key="6">
    <source>
        <dbReference type="SAM" id="MobiDB-lite"/>
    </source>
</evidence>
<evidence type="ECO:0000256" key="2">
    <source>
        <dbReference type="ARBA" id="ARBA00010239"/>
    </source>
</evidence>
<dbReference type="FunCoup" id="A0A3N4LYC4">
    <property type="interactions" value="185"/>
</dbReference>
<keyword evidence="8" id="KW-1185">Reference proteome</keyword>
<evidence type="ECO:0000313" key="7">
    <source>
        <dbReference type="EMBL" id="RPB27906.1"/>
    </source>
</evidence>
<dbReference type="PANTHER" id="PTHR10019">
    <property type="entry name" value="SNF5"/>
    <property type="match status" value="1"/>
</dbReference>
<comment type="subcellular location">
    <subcellularLocation>
        <location evidence="1">Nucleus</location>
    </subcellularLocation>
</comment>
<evidence type="ECO:0000256" key="1">
    <source>
        <dbReference type="ARBA" id="ARBA00004123"/>
    </source>
</evidence>
<keyword evidence="5" id="KW-0539">Nucleus</keyword>
<dbReference type="GO" id="GO:0000228">
    <property type="term" value="C:nuclear chromosome"/>
    <property type="evidence" value="ECO:0007669"/>
    <property type="project" value="InterPro"/>
</dbReference>
<organism evidence="7 8">
    <name type="scientific">Terfezia boudieri ATCC MYA-4762</name>
    <dbReference type="NCBI Taxonomy" id="1051890"/>
    <lineage>
        <taxon>Eukaryota</taxon>
        <taxon>Fungi</taxon>
        <taxon>Dikarya</taxon>
        <taxon>Ascomycota</taxon>
        <taxon>Pezizomycotina</taxon>
        <taxon>Pezizomycetes</taxon>
        <taxon>Pezizales</taxon>
        <taxon>Pezizaceae</taxon>
        <taxon>Terfezia</taxon>
    </lineage>
</organism>
<evidence type="ECO:0000313" key="8">
    <source>
        <dbReference type="Proteomes" id="UP000267821"/>
    </source>
</evidence>
<gene>
    <name evidence="7" type="ORF">L211DRAFT_473062</name>
</gene>
<keyword evidence="4" id="KW-0804">Transcription</keyword>
<evidence type="ECO:0000256" key="3">
    <source>
        <dbReference type="ARBA" id="ARBA00023015"/>
    </source>
</evidence>
<dbReference type="OrthoDB" id="10258327at2759"/>
<proteinExistence type="inferred from homology"/>
<dbReference type="STRING" id="1051890.A0A3N4LYC4"/>
<accession>A0A3N4LYC4</accession>
<dbReference type="Pfam" id="PF04855">
    <property type="entry name" value="SNF5"/>
    <property type="match status" value="2"/>
</dbReference>
<dbReference type="EMBL" id="ML121530">
    <property type="protein sequence ID" value="RPB27906.1"/>
    <property type="molecule type" value="Genomic_DNA"/>
</dbReference>
<feature type="region of interest" description="Disordered" evidence="6">
    <location>
        <begin position="253"/>
        <end position="297"/>
    </location>
</feature>
<comment type="similarity">
    <text evidence="2">Belongs to the SNF5 family.</text>
</comment>
<dbReference type="Proteomes" id="UP000267821">
    <property type="component" value="Unassembled WGS sequence"/>
</dbReference>
<protein>
    <submittedName>
        <fullName evidence="7">SNF5-domain-containing protein</fullName>
    </submittedName>
</protein>
<dbReference type="GO" id="GO:0006338">
    <property type="term" value="P:chromatin remodeling"/>
    <property type="evidence" value="ECO:0007669"/>
    <property type="project" value="InterPro"/>
</dbReference>
<dbReference type="InterPro" id="IPR006939">
    <property type="entry name" value="SNF5"/>
</dbReference>
<keyword evidence="3" id="KW-0805">Transcription regulation</keyword>
<evidence type="ECO:0000256" key="4">
    <source>
        <dbReference type="ARBA" id="ARBA00023163"/>
    </source>
</evidence>
<feature type="compositionally biased region" description="Polar residues" evidence="6">
    <location>
        <begin position="265"/>
        <end position="292"/>
    </location>
</feature>
<feature type="region of interest" description="Disordered" evidence="6">
    <location>
        <begin position="59"/>
        <end position="96"/>
    </location>
</feature>
<sequence length="505" mass="54668">MAPQAFATTYPTRLNTFNTGLITPIIQAPSLALTGAGGTPGTARTTKRGTQIINYAEAEEDDDIYEDNPSRGSVALQTTQSSAGAQNNNNNQPSALSQALGYDLSQDGIQRPCYILPGKEPRRPPIPPNFLNRSEQQLEQAALLPEILVPIKLDMDIDSSRRLKDTFLWNVNETLITPDHFAMTMCMDLDLPLNPFSAQIAAAIRNQVEEYASVAVVPLPEGAEFRTIVRLEICLRKWLFVDRFEWDIASISPPPAPSSTHPAHHNTTPPKLPEQQPQSQAGSSVQTPTPSQQDDEKAVINTTSAPAHPPLTPESFARATCADLGLTGEFIPTITSAIYEASLLHKKTLLDSLAPLTPPENDAAFSAEAGWRIDQESLGAGWAPRMIALTREDLEKREGDRERQVRRLGGTPMAAGGSSMGMGVMNLNGGGAGGQGALQDWERANWRCGWCSVPGTSTWGIRDGPFGPRSLCHVCGNTYHTQGILPEWMKGLHWVKGGGAPVQQA</sequence>
<evidence type="ECO:0000256" key="5">
    <source>
        <dbReference type="ARBA" id="ARBA00023242"/>
    </source>
</evidence>
<feature type="compositionally biased region" description="Low complexity" evidence="6">
    <location>
        <begin position="80"/>
        <end position="96"/>
    </location>
</feature>
<name>A0A3N4LYC4_9PEZI</name>